<feature type="transmembrane region" description="Helical" evidence="3">
    <location>
        <begin position="350"/>
        <end position="369"/>
    </location>
</feature>
<dbReference type="InterPro" id="IPR011013">
    <property type="entry name" value="Gal_mutarotase_sf_dom"/>
</dbReference>
<dbReference type="CDD" id="cd11756">
    <property type="entry name" value="GH94N_ChvB_NdvB_1_like"/>
    <property type="match status" value="1"/>
</dbReference>
<evidence type="ECO:0000256" key="2">
    <source>
        <dbReference type="ARBA" id="ARBA00022679"/>
    </source>
</evidence>
<feature type="domain" description="Glycoamylase-like" evidence="5">
    <location>
        <begin position="830"/>
        <end position="1039"/>
    </location>
</feature>
<dbReference type="Pfam" id="PF17167">
    <property type="entry name" value="Glyco_hydro_94"/>
    <property type="match status" value="1"/>
</dbReference>
<dbReference type="Gene3D" id="2.60.420.10">
    <property type="entry name" value="Maltose phosphorylase, domain 3"/>
    <property type="match status" value="1"/>
</dbReference>
<evidence type="ECO:0000313" key="7">
    <source>
        <dbReference type="EMBL" id="HIW79487.1"/>
    </source>
</evidence>
<evidence type="ECO:0000259" key="6">
    <source>
        <dbReference type="Pfam" id="PF17167"/>
    </source>
</evidence>
<dbReference type="InterPro" id="IPR037018">
    <property type="entry name" value="GH65_N"/>
</dbReference>
<keyword evidence="2" id="KW-0808">Transferase</keyword>
<evidence type="ECO:0000259" key="5">
    <source>
        <dbReference type="Pfam" id="PF10091"/>
    </source>
</evidence>
<dbReference type="InterPro" id="IPR052047">
    <property type="entry name" value="GH94_Enzymes"/>
</dbReference>
<dbReference type="SUPFAM" id="SSF74650">
    <property type="entry name" value="Galactose mutarotase-like"/>
    <property type="match status" value="2"/>
</dbReference>
<keyword evidence="3" id="KW-1133">Transmembrane helix</keyword>
<keyword evidence="1" id="KW-0328">Glycosyltransferase</keyword>
<dbReference type="Gene3D" id="1.50.10.10">
    <property type="match status" value="1"/>
</dbReference>
<feature type="transmembrane region" description="Helical" evidence="3">
    <location>
        <begin position="479"/>
        <end position="499"/>
    </location>
</feature>
<dbReference type="InterPro" id="IPR010383">
    <property type="entry name" value="Glyco_hydrolase_94_b-supersand"/>
</dbReference>
<dbReference type="SMART" id="SM01068">
    <property type="entry name" value="CBM_X"/>
    <property type="match status" value="2"/>
</dbReference>
<protein>
    <submittedName>
        <fullName evidence="7">Cyclic beta 1-2 glucan synthetase</fullName>
    </submittedName>
</protein>
<proteinExistence type="predicted"/>
<dbReference type="GO" id="GO:0005975">
    <property type="term" value="P:carbohydrate metabolic process"/>
    <property type="evidence" value="ECO:0007669"/>
    <property type="project" value="InterPro"/>
</dbReference>
<dbReference type="EMBL" id="DXGI01000379">
    <property type="protein sequence ID" value="HIW79487.1"/>
    <property type="molecule type" value="Genomic_DNA"/>
</dbReference>
<reference evidence="7" key="1">
    <citation type="journal article" date="2021" name="PeerJ">
        <title>Extensive microbial diversity within the chicken gut microbiome revealed by metagenomics and culture.</title>
        <authorList>
            <person name="Gilroy R."/>
            <person name="Ravi A."/>
            <person name="Getino M."/>
            <person name="Pursley I."/>
            <person name="Horton D.L."/>
            <person name="Alikhan N.F."/>
            <person name="Baker D."/>
            <person name="Gharbi K."/>
            <person name="Hall N."/>
            <person name="Watson M."/>
            <person name="Adriaenssens E.M."/>
            <person name="Foster-Nyarko E."/>
            <person name="Jarju S."/>
            <person name="Secka A."/>
            <person name="Antonio M."/>
            <person name="Oren A."/>
            <person name="Chaudhuri R.R."/>
            <person name="La Ragione R."/>
            <person name="Hildebrand F."/>
            <person name="Pallen M.J."/>
        </authorList>
    </citation>
    <scope>NUCLEOTIDE SEQUENCE</scope>
    <source>
        <strain evidence="7">ChiSxjej5B17-1746</strain>
    </source>
</reference>
<evidence type="ECO:0000256" key="1">
    <source>
        <dbReference type="ARBA" id="ARBA00022676"/>
    </source>
</evidence>
<dbReference type="Gene3D" id="1.50.10.140">
    <property type="match status" value="2"/>
</dbReference>
<dbReference type="InterPro" id="IPR037820">
    <property type="entry name" value="GH94N_NdvB"/>
</dbReference>
<feature type="domain" description="Glycosyl hydrolase 94 catalytic" evidence="6">
    <location>
        <begin position="1877"/>
        <end position="2301"/>
    </location>
</feature>
<organism evidence="7 8">
    <name type="scientific">Candidatus Bilophila faecipullorum</name>
    <dbReference type="NCBI Taxonomy" id="2838482"/>
    <lineage>
        <taxon>Bacteria</taxon>
        <taxon>Pseudomonadati</taxon>
        <taxon>Thermodesulfobacteriota</taxon>
        <taxon>Desulfovibrionia</taxon>
        <taxon>Desulfovibrionales</taxon>
        <taxon>Desulfovibrionaceae</taxon>
        <taxon>Bilophila</taxon>
    </lineage>
</organism>
<dbReference type="PANTHER" id="PTHR37469">
    <property type="entry name" value="CELLOBIONIC ACID PHOSPHORYLASE-RELATED"/>
    <property type="match status" value="1"/>
</dbReference>
<feature type="transmembrane region" description="Helical" evidence="3">
    <location>
        <begin position="451"/>
        <end position="473"/>
    </location>
</feature>
<dbReference type="InterPro" id="IPR037824">
    <property type="entry name" value="GH94N_2_NdvB"/>
</dbReference>
<name>A0A9D1R1V1_9BACT</name>
<dbReference type="Proteomes" id="UP000824264">
    <property type="component" value="Unassembled WGS sequence"/>
</dbReference>
<dbReference type="InterPro" id="IPR033432">
    <property type="entry name" value="GH94_catalytic"/>
</dbReference>
<dbReference type="Pfam" id="PF10091">
    <property type="entry name" value="Glycoamylase"/>
    <property type="match status" value="1"/>
</dbReference>
<dbReference type="Pfam" id="PF06165">
    <property type="entry name" value="GH94_b-supersand"/>
    <property type="match status" value="2"/>
</dbReference>
<dbReference type="InterPro" id="IPR008928">
    <property type="entry name" value="6-hairpin_glycosidase_sf"/>
</dbReference>
<sequence>MIGTPEEVDELLGKLEVHYLGNRDPHVQFGLLTDFKDGPSETQAGDAALLERARAGIEALNRKYPSSETEAFFLCHRPRRWNETERRWIGYERKRGKLCEFNALLSGTAAERFALVVGDAVSPESLKRAPVRYVITLDADTMLPRDAARKLVGTMSHPLNRPVYDPERKRVVSGYAILQPRVGVTLPSANATEYARLFCSDAGIDPYTRNVSDVYQDLFRQGSYIGKGIYDVEAFELALRGRFPDNRVLSHDLIEGCYARSGLVSDVLLYEGFPACYSADVMRHYRWIRGDWQLLPWLRRRVRALSGKREPNPLTVLSRWKLLDNLRRSLVPLSLTIMLLLGWFCAARPIAWTLGLLALVFALPVLDALRGALCKPKDVAAKRHGLAVLRSFGQECLRMLLRLAWLPYEALYSTDAVLRTLWRLRVSKRHLLQWNPSGDVERTSPRDAAGLYRLMAVSPALGLAVAVLLPFAAPEALPAALPFALAWLLSPALAAYLCLPRARHAFAPSGEDLGLLHGLARKTWAFFDQYVGPEDNWLPPDNIRTHPRLIVAHRTSPTNIGLALLAHAAAYDLGYLSAGRLVERLENMFSTLAGLERHRGHFYNWYDTRTLLPLHPHYVSTVDSGNLAGHLLVLRQALLDLPDEPLFDPRRFEGLADAAAMLPEPPRAGREARQRLDRALAEARGASFASLHEAAEVAARIADAAEAARDACAPDPDGDEAFWFEALIAQCRDVAAGFEAFALPDGAPDDLLLPTLRRLAEADPDSLPEEMREKARSARERAAALTEACRSLAERAADMASMDFGFLYDAQRELLSIGYNVQEQRLDASYYDLLASEVRLTYFVAIAQGQLPQESWFALGRLLTANNGTPTLLSWSGSMFEYLMPMLVMPSCERTLLDEACRGAVARQIEYGRETGLPWGVSESAYNVQDRDLNYQYRAFGVPGLGLRRGLGEDAVIAPYATALALMVEPDAACRNLHVLASRGLGGRFGLYEALDCTPLRLPRGTDAAIIYSFMAHHQGMSLLSLLSVLREGPMQRRFLADPALQSTKLLLEERMPLTAPDYLHNGRYLTATATEGTVRAVENKLRVFTKTDVTPPAVQLLSNGRYHVMVSSAGGGYSRFRQLAVTRWHEDPTRDCWGQFCYLRDVATGDFWSAAHQPVRRAVDAYEAIFSEARAEFRVRCRGYDAHTEIVVSPEDDIELRRVHLTNHGRERRTLEVTSYGEVVLAAPGSDAQHPAFSKLFVQTEIVPQAQAILCTRRPRSAEESRLYLFHLLAAHGGDVESVSYETDRARFIGRGRTLADPAALDGDGGKGLLSGTAGTVLDPIVSIRCRVALNPGESAVLDLVTGVGETREACLALVDKYRDRHLADRVFDLAWTHSQVLLHHFNADLFEAHLFEQMASFILYANAALRANAAVLRANTRGQSGLWGQSISGDYPVVLLKIADSANIELVLQMVKAHAYWRRKGLMADLVIWNEDHAGYRQNLHDLIMSAVPAGHEGHLMDSPGGIFVRAAQRLSPEDRTLIESVARLIVSDAAGTLSEQVYRRRAGAWMPGLCPHMSPAPESARDVAQPEFPEERLLFANGAGGFTPDGTEYVITLRPGQNVPAPWCNVLANEGFGTIVSDGGGVYTWKENAQAFRLTPWLNDPVTDASGEALYLRDEATGQSWSPTPLPRRGKGSYRIRHGFGYSVYEHVEDGIRSRLTVFVAAEAPVKLSVLRVENLSGRPRTLTATGYAEWVLGERRPQTAMHVLTQSDPNTGTIFARNAYTTDFPGRVAFFDVDAHVRTISCDRTEFIGRNGDLSAPAALRRTCLSGRTGAGFDPCASIQTGFGLAEGESRELVFVLGAADGEEEAAALARRFADVREAWDELERVRAFWRDILGTVRVKTPDAACDVMLNGWLLYQVISSRFLARSGYYQSGGAFGFRDQLQDALAMLYADPQRVREHLLRCAAHQFPEGDVQHWWHPPLDRGVRTRCSDDYLWLPLAVERYVRITDDWGILDEPVTYIEMRRLNAEEEALYDQPARSQLEEPLYRHCVRAIEHGLRFGEHGLPLMGSGDWNDGMDRVGIGGKGESVWLGFFLYTVLTRFPHVARARGDEAFALRCESEAATLREQLDAHGWDGGWYRRAYFDDGSPLGSSSNEECRIDSISQSWSVLSGAAPDWRQRTALEALDAHLVRRDLGLVQLLTPPFDKTAHDPGYIKGYVPGVRENGGQYTHAAVWAAMAFAALGDKARAWELARMINPISHGDSRGETGIYKVEPYVVSADVYAVPPHEGRGGWSWYTGAAGWLYRLYLESLLGLRVHGDRLTLAPLLPADWGEVTLDYRHGSSLYHIHIQQSAGPDGPPFVMLDGRVQGGASVPLADDGAEHRVEMRLNAIPLS</sequence>
<feature type="domain" description="Glycosyl hydrolase 94 supersandwich" evidence="4">
    <location>
        <begin position="1086"/>
        <end position="1365"/>
    </location>
</feature>
<evidence type="ECO:0000259" key="4">
    <source>
        <dbReference type="Pfam" id="PF06165"/>
    </source>
</evidence>
<feature type="domain" description="Glycosyl hydrolase 94 supersandwich" evidence="4">
    <location>
        <begin position="1595"/>
        <end position="1863"/>
    </location>
</feature>
<gene>
    <name evidence="7" type="ORF">H9874_10155</name>
</gene>
<dbReference type="Gene3D" id="2.70.98.40">
    <property type="entry name" value="Glycoside hydrolase, family 65, N-terminal domain"/>
    <property type="match status" value="2"/>
</dbReference>
<dbReference type="GO" id="GO:0030246">
    <property type="term" value="F:carbohydrate binding"/>
    <property type="evidence" value="ECO:0007669"/>
    <property type="project" value="InterPro"/>
</dbReference>
<dbReference type="SUPFAM" id="SSF48208">
    <property type="entry name" value="Six-hairpin glycosidases"/>
    <property type="match status" value="1"/>
</dbReference>
<evidence type="ECO:0000256" key="3">
    <source>
        <dbReference type="SAM" id="Phobius"/>
    </source>
</evidence>
<dbReference type="PANTHER" id="PTHR37469:SF2">
    <property type="entry name" value="CELLOBIONIC ACID PHOSPHORYLASE"/>
    <property type="match status" value="1"/>
</dbReference>
<dbReference type="GO" id="GO:0016757">
    <property type="term" value="F:glycosyltransferase activity"/>
    <property type="evidence" value="ECO:0007669"/>
    <property type="project" value="UniProtKB-KW"/>
</dbReference>
<evidence type="ECO:0000313" key="8">
    <source>
        <dbReference type="Proteomes" id="UP000824264"/>
    </source>
</evidence>
<keyword evidence="3" id="KW-0812">Transmembrane</keyword>
<keyword evidence="3" id="KW-0472">Membrane</keyword>
<accession>A0A9D1R1V1</accession>
<reference evidence="7" key="2">
    <citation type="submission" date="2021-04" db="EMBL/GenBank/DDBJ databases">
        <authorList>
            <person name="Gilroy R."/>
        </authorList>
    </citation>
    <scope>NUCLEOTIDE SEQUENCE</scope>
    <source>
        <strain evidence="7">ChiSxjej5B17-1746</strain>
    </source>
</reference>
<dbReference type="InterPro" id="IPR019282">
    <property type="entry name" value="Glycoamylase-like_cons_dom"/>
</dbReference>
<dbReference type="CDD" id="cd11753">
    <property type="entry name" value="GH94N_ChvB_NdvB_2_like"/>
    <property type="match status" value="1"/>
</dbReference>
<comment type="caution">
    <text evidence="7">The sequence shown here is derived from an EMBL/GenBank/DDBJ whole genome shotgun (WGS) entry which is preliminary data.</text>
</comment>
<dbReference type="InterPro" id="IPR012341">
    <property type="entry name" value="6hp_glycosidase-like_sf"/>
</dbReference>